<keyword evidence="2 5" id="KW-0812">Transmembrane</keyword>
<dbReference type="GO" id="GO:0030255">
    <property type="term" value="P:protein secretion by the type IV secretion system"/>
    <property type="evidence" value="ECO:0007669"/>
    <property type="project" value="InterPro"/>
</dbReference>
<feature type="transmembrane region" description="Helical" evidence="5">
    <location>
        <begin position="105"/>
        <end position="130"/>
    </location>
</feature>
<feature type="transmembrane region" description="Helical" evidence="5">
    <location>
        <begin position="71"/>
        <end position="93"/>
    </location>
</feature>
<dbReference type="RefSeq" id="WP_177136025.1">
    <property type="nucleotide sequence ID" value="NZ_VYGV01000011.1"/>
</dbReference>
<evidence type="ECO:0000256" key="1">
    <source>
        <dbReference type="ARBA" id="ARBA00004141"/>
    </source>
</evidence>
<evidence type="ECO:0000256" key="2">
    <source>
        <dbReference type="ARBA" id="ARBA00022692"/>
    </source>
</evidence>
<evidence type="ECO:0008006" key="9">
    <source>
        <dbReference type="Google" id="ProtNLM"/>
    </source>
</evidence>
<evidence type="ECO:0000256" key="5">
    <source>
        <dbReference type="SAM" id="Phobius"/>
    </source>
</evidence>
<evidence type="ECO:0000313" key="8">
    <source>
        <dbReference type="Proteomes" id="UP000545507"/>
    </source>
</evidence>
<reference evidence="7 8" key="1">
    <citation type="submission" date="2019-09" db="EMBL/GenBank/DDBJ databases">
        <title>Hydrogenophaga aromatica sp. nov., isolated from a para-xylene-degrading enrichment culture.</title>
        <authorList>
            <person name="Tancsics A."/>
            <person name="Banerjee S."/>
        </authorList>
    </citation>
    <scope>NUCLEOTIDE SEQUENCE [LARGE SCALE GENOMIC DNA]</scope>
    <source>
        <strain evidence="7 8">D2P1</strain>
    </source>
</reference>
<organism evidence="7 8">
    <name type="scientific">Hydrogenophaga aromaticivorans</name>
    <dbReference type="NCBI Taxonomy" id="2610898"/>
    <lineage>
        <taxon>Bacteria</taxon>
        <taxon>Pseudomonadati</taxon>
        <taxon>Pseudomonadota</taxon>
        <taxon>Betaproteobacteria</taxon>
        <taxon>Burkholderiales</taxon>
        <taxon>Comamonadaceae</taxon>
        <taxon>Hydrogenophaga</taxon>
    </lineage>
</organism>
<feature type="signal peptide" evidence="6">
    <location>
        <begin position="1"/>
        <end position="25"/>
    </location>
</feature>
<evidence type="ECO:0000313" key="7">
    <source>
        <dbReference type="EMBL" id="NWF46120.1"/>
    </source>
</evidence>
<comment type="caution">
    <text evidence="7">The sequence shown here is derived from an EMBL/GenBank/DDBJ whole genome shotgun (WGS) entry which is preliminary data.</text>
</comment>
<feature type="transmembrane region" description="Helical" evidence="5">
    <location>
        <begin position="179"/>
        <end position="198"/>
    </location>
</feature>
<dbReference type="Proteomes" id="UP000545507">
    <property type="component" value="Unassembled WGS sequence"/>
</dbReference>
<keyword evidence="4 5" id="KW-0472">Membrane</keyword>
<accession>A0A7Y8GWF0</accession>
<comment type="subcellular location">
    <subcellularLocation>
        <location evidence="1">Membrane</location>
        <topology evidence="1">Multi-pass membrane protein</topology>
    </subcellularLocation>
</comment>
<keyword evidence="6" id="KW-0732">Signal</keyword>
<feature type="chain" id="PRO_5031224153" description="TrbL/VirB6 plasmid conjugal transfer protein" evidence="6">
    <location>
        <begin position="26"/>
        <end position="374"/>
    </location>
</feature>
<gene>
    <name evidence="7" type="ORF">F3K02_12780</name>
</gene>
<dbReference type="EMBL" id="VYGV01000011">
    <property type="protein sequence ID" value="NWF46120.1"/>
    <property type="molecule type" value="Genomic_DNA"/>
</dbReference>
<keyword evidence="3 5" id="KW-1133">Transmembrane helix</keyword>
<evidence type="ECO:0000256" key="3">
    <source>
        <dbReference type="ARBA" id="ARBA00022989"/>
    </source>
</evidence>
<protein>
    <recommendedName>
        <fullName evidence="9">TrbL/VirB6 plasmid conjugal transfer protein</fullName>
    </recommendedName>
</protein>
<dbReference type="GO" id="GO:0016020">
    <property type="term" value="C:membrane"/>
    <property type="evidence" value="ECO:0007669"/>
    <property type="project" value="UniProtKB-SubCell"/>
</dbReference>
<dbReference type="InterPro" id="IPR007688">
    <property type="entry name" value="Conjugal_tfr_TrbL/VirB6"/>
</dbReference>
<sequence length="374" mass="39160">MNAKRSVSRLGLALMILLFPVLAFAQGAGEPTLLENLALVFKNVVNAVIGNDFVDRVINAAKGLAGSLKSVAMALAGVLALIQLIWNAMLAMLEKKPVIPAVLETVLFSLIAAALLTNYSVVVDTVYGIAKSVLSAVGLDIGQTFMDFIKSLYDPVARLFVNIGKSFGEAWGTWKIVDVVAEIVLTVLVLVVAIYFIVVSLVSLLGVFIMGPIFLGVGIVIGPLMVATIVSRYTRAWFGQWLNYLVSSAFLTVVAVIVLKLLSTIFASSFEKFGEGKSAATALGIAMIAAGMTKLFESIPSITDAIFPGRTGAAGAINSNAIAQAANPINSGRNAVAGGKFAASKVQAGYQGGKAMASKVNSWFSKPPTPTANP</sequence>
<evidence type="ECO:0000256" key="6">
    <source>
        <dbReference type="SAM" id="SignalP"/>
    </source>
</evidence>
<proteinExistence type="predicted"/>
<feature type="transmembrane region" description="Helical" evidence="5">
    <location>
        <begin position="241"/>
        <end position="262"/>
    </location>
</feature>
<dbReference type="AlphaFoldDB" id="A0A7Y8GWF0"/>
<keyword evidence="8" id="KW-1185">Reference proteome</keyword>
<evidence type="ECO:0000256" key="4">
    <source>
        <dbReference type="ARBA" id="ARBA00023136"/>
    </source>
</evidence>
<dbReference type="Pfam" id="PF04610">
    <property type="entry name" value="TrbL"/>
    <property type="match status" value="1"/>
</dbReference>
<feature type="transmembrane region" description="Helical" evidence="5">
    <location>
        <begin position="205"/>
        <end position="229"/>
    </location>
</feature>
<name>A0A7Y8GWF0_9BURK</name>